<evidence type="ECO:0000313" key="3">
    <source>
        <dbReference type="Proteomes" id="UP000178129"/>
    </source>
</evidence>
<organism evidence="2 3">
    <name type="scientific">Rhynchosporium graminicola</name>
    <dbReference type="NCBI Taxonomy" id="2792576"/>
    <lineage>
        <taxon>Eukaryota</taxon>
        <taxon>Fungi</taxon>
        <taxon>Dikarya</taxon>
        <taxon>Ascomycota</taxon>
        <taxon>Pezizomycotina</taxon>
        <taxon>Leotiomycetes</taxon>
        <taxon>Helotiales</taxon>
        <taxon>Ploettnerulaceae</taxon>
        <taxon>Rhynchosporium</taxon>
    </lineage>
</organism>
<dbReference type="InParanoid" id="A0A1E1JZJ0"/>
<dbReference type="InterPro" id="IPR000210">
    <property type="entry name" value="BTB/POZ_dom"/>
</dbReference>
<dbReference type="InterPro" id="IPR011333">
    <property type="entry name" value="SKP1/BTB/POZ_sf"/>
</dbReference>
<dbReference type="CDD" id="cd18186">
    <property type="entry name" value="BTB_POZ_ZBTB_KLHL-like"/>
    <property type="match status" value="1"/>
</dbReference>
<evidence type="ECO:0000313" key="2">
    <source>
        <dbReference type="EMBL" id="CZS91181.1"/>
    </source>
</evidence>
<protein>
    <recommendedName>
        <fullName evidence="1">BTB domain-containing protein</fullName>
    </recommendedName>
</protein>
<evidence type="ECO:0000259" key="1">
    <source>
        <dbReference type="PROSITE" id="PS50097"/>
    </source>
</evidence>
<dbReference type="PROSITE" id="PS50097">
    <property type="entry name" value="BTB"/>
    <property type="match status" value="1"/>
</dbReference>
<reference evidence="3" key="1">
    <citation type="submission" date="2016-03" db="EMBL/GenBank/DDBJ databases">
        <authorList>
            <person name="Ploux O."/>
        </authorList>
    </citation>
    <scope>NUCLEOTIDE SEQUENCE [LARGE SCALE GENOMIC DNA]</scope>
    <source>
        <strain evidence="3">UK7</strain>
    </source>
</reference>
<dbReference type="SUPFAM" id="SSF54695">
    <property type="entry name" value="POZ domain"/>
    <property type="match status" value="1"/>
</dbReference>
<dbReference type="Proteomes" id="UP000178129">
    <property type="component" value="Unassembled WGS sequence"/>
</dbReference>
<dbReference type="EMBL" id="FJUW01000004">
    <property type="protein sequence ID" value="CZS91181.1"/>
    <property type="molecule type" value="Genomic_DNA"/>
</dbReference>
<feature type="domain" description="BTB" evidence="1">
    <location>
        <begin position="20"/>
        <end position="85"/>
    </location>
</feature>
<proteinExistence type="predicted"/>
<keyword evidence="3" id="KW-1185">Reference proteome</keyword>
<comment type="caution">
    <text evidence="2">The sequence shown here is derived from an EMBL/GenBank/DDBJ whole genome shotgun (WGS) entry which is preliminary data.</text>
</comment>
<accession>A0A1E1JZJ0</accession>
<dbReference type="AlphaFoldDB" id="A0A1E1JZJ0"/>
<dbReference type="Gene3D" id="3.30.710.10">
    <property type="entry name" value="Potassium Channel Kv1.1, Chain A"/>
    <property type="match status" value="1"/>
</dbReference>
<gene>
    <name evidence="2" type="ORF">RCO7_01480</name>
</gene>
<name>A0A1E1JZJ0_9HELO</name>
<sequence>MLKKPSLQQEQTTVCVELDTDATGHSKQNKRYFIHKAFLCFYSPFFTVWSTNPKSTDVIVIEGISHEAFGIFVHWIYYQDLKSLDITPSFNDMIRAWNMSASIGVPVLQNSAMDWLHEEAFLDSLTKNKQELHWGEIFKTANQAASTALLDFCAICWRLRKTTSWLHKWWSIPSPAMMADVILRKTQCASDPEVSALLPVSKYRIPIPAPADN</sequence>
<dbReference type="Pfam" id="PF00651">
    <property type="entry name" value="BTB"/>
    <property type="match status" value="1"/>
</dbReference>